<sequence length="270" mass="29789">MSFHPTTAVSAYKPAYGSPAIKDLDFTRPFLLKPGHAGTTVRDFEENTWPEIATAKLPESTLATSSVVLPCAFSGDNAIPDEKGYINLSLAPSACFNRYTDFDELDWSDVFHVLGTKDDKAFSIPTQLAVRHKVTVVDQQPGKSRNELYVSEDDPTPKVAPDLVKWLMEAEEDLSVTYQDSVGQWLSKLTPEDWRAHELESSMDTLAFSQEVKSALSATLMDDGHDGVGLLTEGPMRQRMRVPARRGLLVRFGPSVASEIGTSPPIFRLV</sequence>
<dbReference type="EMBL" id="JAKWFO010000001">
    <property type="protein sequence ID" value="KAI9639836.1"/>
    <property type="molecule type" value="Genomic_DNA"/>
</dbReference>
<keyword evidence="2" id="KW-1185">Reference proteome</keyword>
<proteinExistence type="predicted"/>
<name>A0AA38HHI6_9TREE</name>
<dbReference type="GeneID" id="77730191"/>
<organism evidence="1 2">
    <name type="scientific">Dioszegia hungarica</name>
    <dbReference type="NCBI Taxonomy" id="4972"/>
    <lineage>
        <taxon>Eukaryota</taxon>
        <taxon>Fungi</taxon>
        <taxon>Dikarya</taxon>
        <taxon>Basidiomycota</taxon>
        <taxon>Agaricomycotina</taxon>
        <taxon>Tremellomycetes</taxon>
        <taxon>Tremellales</taxon>
        <taxon>Bulleribasidiaceae</taxon>
        <taxon>Dioszegia</taxon>
    </lineage>
</organism>
<accession>A0AA38HHI6</accession>
<evidence type="ECO:0000313" key="1">
    <source>
        <dbReference type="EMBL" id="KAI9639836.1"/>
    </source>
</evidence>
<reference evidence="1" key="1">
    <citation type="journal article" date="2022" name="G3 (Bethesda)">
        <title>High quality genome of the basidiomycete yeast Dioszegia hungarica PDD-24b-2 isolated from cloud water.</title>
        <authorList>
            <person name="Jarrige D."/>
            <person name="Haridas S."/>
            <person name="Bleykasten-Grosshans C."/>
            <person name="Joly M."/>
            <person name="Nadalig T."/>
            <person name="Sancelme M."/>
            <person name="Vuilleumier S."/>
            <person name="Grigoriev I.V."/>
            <person name="Amato P."/>
            <person name="Bringel F."/>
        </authorList>
    </citation>
    <scope>NUCLEOTIDE SEQUENCE</scope>
    <source>
        <strain evidence="1">PDD-24b-2</strain>
    </source>
</reference>
<dbReference type="RefSeq" id="XP_052949613.1">
    <property type="nucleotide sequence ID" value="XM_053090986.1"/>
</dbReference>
<gene>
    <name evidence="1" type="ORF">MKK02DRAFT_40163</name>
</gene>
<dbReference type="Proteomes" id="UP001164286">
    <property type="component" value="Unassembled WGS sequence"/>
</dbReference>
<comment type="caution">
    <text evidence="1">The sequence shown here is derived from an EMBL/GenBank/DDBJ whole genome shotgun (WGS) entry which is preliminary data.</text>
</comment>
<protein>
    <submittedName>
        <fullName evidence="1">Uncharacterized protein</fullName>
    </submittedName>
</protein>
<evidence type="ECO:0000313" key="2">
    <source>
        <dbReference type="Proteomes" id="UP001164286"/>
    </source>
</evidence>
<dbReference type="AlphaFoldDB" id="A0AA38HHI6"/>